<evidence type="ECO:0000256" key="6">
    <source>
        <dbReference type="SAM" id="MobiDB-lite"/>
    </source>
</evidence>
<keyword evidence="3 7" id="KW-1133">Transmembrane helix</keyword>
<feature type="transmembrane region" description="Helical" evidence="7">
    <location>
        <begin position="109"/>
        <end position="127"/>
    </location>
</feature>
<feature type="region of interest" description="Disordered" evidence="6">
    <location>
        <begin position="308"/>
        <end position="375"/>
    </location>
</feature>
<dbReference type="RefSeq" id="XP_066673467.1">
    <property type="nucleotide sequence ID" value="XM_066806171.1"/>
</dbReference>
<keyword evidence="10" id="KW-1185">Reference proteome</keyword>
<feature type="transmembrane region" description="Helical" evidence="7">
    <location>
        <begin position="139"/>
        <end position="162"/>
    </location>
</feature>
<evidence type="ECO:0000256" key="4">
    <source>
        <dbReference type="ARBA" id="ARBA00023136"/>
    </source>
</evidence>
<comment type="caution">
    <text evidence="9">The sequence shown here is derived from an EMBL/GenBank/DDBJ whole genome shotgun (WGS) entry which is preliminary data.</text>
</comment>
<keyword evidence="2 7" id="KW-0812">Transmembrane</keyword>
<reference evidence="9 10" key="1">
    <citation type="submission" date="2023-01" db="EMBL/GenBank/DDBJ databases">
        <title>Analysis of 21 Apiospora genomes using comparative genomics revels a genus with tremendous synthesis potential of carbohydrate active enzymes and secondary metabolites.</title>
        <authorList>
            <person name="Sorensen T."/>
        </authorList>
    </citation>
    <scope>NUCLEOTIDE SEQUENCE [LARGE SCALE GENOMIC DNA]</scope>
    <source>
        <strain evidence="9 10">CBS 114990</strain>
    </source>
</reference>
<evidence type="ECO:0000259" key="8">
    <source>
        <dbReference type="Pfam" id="PF20684"/>
    </source>
</evidence>
<comment type="similarity">
    <text evidence="5">Belongs to the SAT4 family.</text>
</comment>
<evidence type="ECO:0000313" key="9">
    <source>
        <dbReference type="EMBL" id="KAK8091495.1"/>
    </source>
</evidence>
<dbReference type="EMBL" id="JAQQWN010000003">
    <property type="protein sequence ID" value="KAK8091495.1"/>
    <property type="molecule type" value="Genomic_DNA"/>
</dbReference>
<evidence type="ECO:0000313" key="10">
    <source>
        <dbReference type="Proteomes" id="UP001433268"/>
    </source>
</evidence>
<dbReference type="PANTHER" id="PTHR33048:SF47">
    <property type="entry name" value="INTEGRAL MEMBRANE PROTEIN-RELATED"/>
    <property type="match status" value="1"/>
</dbReference>
<dbReference type="InterPro" id="IPR049326">
    <property type="entry name" value="Rhodopsin_dom_fungi"/>
</dbReference>
<dbReference type="Pfam" id="PF20684">
    <property type="entry name" value="Fung_rhodopsin"/>
    <property type="match status" value="1"/>
</dbReference>
<organism evidence="9 10">
    <name type="scientific">Apiospora hydei</name>
    <dbReference type="NCBI Taxonomy" id="1337664"/>
    <lineage>
        <taxon>Eukaryota</taxon>
        <taxon>Fungi</taxon>
        <taxon>Dikarya</taxon>
        <taxon>Ascomycota</taxon>
        <taxon>Pezizomycotina</taxon>
        <taxon>Sordariomycetes</taxon>
        <taxon>Xylariomycetidae</taxon>
        <taxon>Amphisphaeriales</taxon>
        <taxon>Apiosporaceae</taxon>
        <taxon>Apiospora</taxon>
    </lineage>
</organism>
<feature type="domain" description="Rhodopsin" evidence="8">
    <location>
        <begin position="42"/>
        <end position="291"/>
    </location>
</feature>
<comment type="subcellular location">
    <subcellularLocation>
        <location evidence="1">Membrane</location>
        <topology evidence="1">Multi-pass membrane protein</topology>
    </subcellularLocation>
</comment>
<evidence type="ECO:0000256" key="5">
    <source>
        <dbReference type="ARBA" id="ARBA00038359"/>
    </source>
</evidence>
<protein>
    <recommendedName>
        <fullName evidence="8">Rhodopsin domain-containing protein</fullName>
    </recommendedName>
</protein>
<sequence>MAPHPQYHELDARAGLQEGSRQASVFGVGISFIIVIAMLISVRMYVRMFMIKAVGVDDIFMLVGTPEFKLTLSVRPNSPKLTIPPPRTVADIPPTDMVPMLQSIYSTRLLYCVAMFFVKQSLLVFYLRLDHRRVMRWTVYGLMFVVAALNIASGVVLAISCFPPALFWDIEGVVDGECMAPGAQQAFYDANGYLNIITDIAIYVAPMPMLWNIQIPMRQKVALLGVFSLGFFSVADSPRATAGCVRFGYVRKLSNETDMYFLLADSLNWCELEIYVAIFCGSAPALKVLLKSWWPRLFGSSLHHTPDYQQQNGGGGGRSSKYAHMGGSGSRPYTGPKTYLSHSSGGGSGKRQGSTDSVEPPMPSSNDSKEAIIIQGNRIVRKTEFRMEVED</sequence>
<dbReference type="Proteomes" id="UP001433268">
    <property type="component" value="Unassembled WGS sequence"/>
</dbReference>
<evidence type="ECO:0000256" key="2">
    <source>
        <dbReference type="ARBA" id="ARBA00022692"/>
    </source>
</evidence>
<evidence type="ECO:0000256" key="7">
    <source>
        <dbReference type="SAM" id="Phobius"/>
    </source>
</evidence>
<accession>A0ABR1X7R0</accession>
<dbReference type="GeneID" id="92039231"/>
<proteinExistence type="inferred from homology"/>
<feature type="transmembrane region" description="Helical" evidence="7">
    <location>
        <begin position="23"/>
        <end position="42"/>
    </location>
</feature>
<dbReference type="InterPro" id="IPR052337">
    <property type="entry name" value="SAT4-like"/>
</dbReference>
<gene>
    <name evidence="9" type="ORF">PG997_001856</name>
</gene>
<evidence type="ECO:0000256" key="3">
    <source>
        <dbReference type="ARBA" id="ARBA00022989"/>
    </source>
</evidence>
<name>A0ABR1X7R0_9PEZI</name>
<dbReference type="PANTHER" id="PTHR33048">
    <property type="entry name" value="PTH11-LIKE INTEGRAL MEMBRANE PROTEIN (AFU_ORTHOLOGUE AFUA_5G11245)"/>
    <property type="match status" value="1"/>
</dbReference>
<keyword evidence="4 7" id="KW-0472">Membrane</keyword>
<evidence type="ECO:0000256" key="1">
    <source>
        <dbReference type="ARBA" id="ARBA00004141"/>
    </source>
</evidence>